<evidence type="ECO:0000256" key="4">
    <source>
        <dbReference type="ARBA" id="ARBA00022917"/>
    </source>
</evidence>
<dbReference type="PANTHER" id="PTHR23253:SF9">
    <property type="entry name" value="EUKARYOTIC TRANSLATION INITIATION FACTOR 4 GAMMA 2"/>
    <property type="match status" value="1"/>
</dbReference>
<dbReference type="InterPro" id="IPR016024">
    <property type="entry name" value="ARM-type_fold"/>
</dbReference>
<dbReference type="EMBL" id="JAVXUP010001828">
    <property type="protein sequence ID" value="KAK3007743.1"/>
    <property type="molecule type" value="Genomic_DNA"/>
</dbReference>
<dbReference type="GO" id="GO:0003743">
    <property type="term" value="F:translation initiation factor activity"/>
    <property type="evidence" value="ECO:0007669"/>
    <property type="project" value="UniProtKB-KW"/>
</dbReference>
<keyword evidence="7" id="KW-1185">Reference proteome</keyword>
<comment type="caution">
    <text evidence="6">The sequence shown here is derived from an EMBL/GenBank/DDBJ whole genome shotgun (WGS) entry which is preliminary data.</text>
</comment>
<dbReference type="GO" id="GO:0003729">
    <property type="term" value="F:mRNA binding"/>
    <property type="evidence" value="ECO:0007669"/>
    <property type="project" value="TreeGrafter"/>
</dbReference>
<dbReference type="InterPro" id="IPR003891">
    <property type="entry name" value="Initiation_fac_eIF4g_MI"/>
</dbReference>
<keyword evidence="2" id="KW-0396">Initiation factor</keyword>
<dbReference type="AlphaFoldDB" id="A0AA88VIF7"/>
<proteinExistence type="inferred from homology"/>
<dbReference type="GO" id="GO:0016281">
    <property type="term" value="C:eukaryotic translation initiation factor 4F complex"/>
    <property type="evidence" value="ECO:0007669"/>
    <property type="project" value="TreeGrafter"/>
</dbReference>
<dbReference type="SMART" id="SM00544">
    <property type="entry name" value="MA3"/>
    <property type="match status" value="1"/>
</dbReference>
<evidence type="ECO:0000313" key="6">
    <source>
        <dbReference type="EMBL" id="KAK3007743.1"/>
    </source>
</evidence>
<dbReference type="SUPFAM" id="SSF48371">
    <property type="entry name" value="ARM repeat"/>
    <property type="match status" value="1"/>
</dbReference>
<dbReference type="Gene3D" id="1.25.40.180">
    <property type="match status" value="1"/>
</dbReference>
<comment type="similarity">
    <text evidence="1">Belongs to the eukaryotic initiation factor 4G family.</text>
</comment>
<sequence length="185" mass="20759">MENYFHASSAKDEKEVALCIKDLNSPTFYPSMISIWVTDSFERKDMERDLLAKLLINLAKSHDGMLNQDQLIKGFESVLATLEDAVNDAPKAAEFLGRIFAKVILENVITITEIGRLIYEGGEEGRFVEIGLAAEVLGSILEIIKSEKGDPVLNEILRGSSLCLENFRPRDSRKSCRFVPSSYRI</sequence>
<organism evidence="6 7">
    <name type="scientific">Escallonia herrerae</name>
    <dbReference type="NCBI Taxonomy" id="1293975"/>
    <lineage>
        <taxon>Eukaryota</taxon>
        <taxon>Viridiplantae</taxon>
        <taxon>Streptophyta</taxon>
        <taxon>Embryophyta</taxon>
        <taxon>Tracheophyta</taxon>
        <taxon>Spermatophyta</taxon>
        <taxon>Magnoliopsida</taxon>
        <taxon>eudicotyledons</taxon>
        <taxon>Gunneridae</taxon>
        <taxon>Pentapetalae</taxon>
        <taxon>asterids</taxon>
        <taxon>campanulids</taxon>
        <taxon>Escalloniales</taxon>
        <taxon>Escalloniaceae</taxon>
        <taxon>Escallonia</taxon>
    </lineage>
</organism>
<dbReference type="PANTHER" id="PTHR23253">
    <property type="entry name" value="EUKARYOTIC TRANSLATION INITIATION FACTOR 4 GAMMA"/>
    <property type="match status" value="1"/>
</dbReference>
<dbReference type="FunFam" id="1.25.40.180:FF:000034">
    <property type="entry name" value="Eukaryotic translation initiation factor 4G"/>
    <property type="match status" value="1"/>
</dbReference>
<evidence type="ECO:0000256" key="1">
    <source>
        <dbReference type="ARBA" id="ARBA00005775"/>
    </source>
</evidence>
<dbReference type="Pfam" id="PF02847">
    <property type="entry name" value="MA3"/>
    <property type="match status" value="1"/>
</dbReference>
<keyword evidence="4" id="KW-0648">Protein biosynthesis</keyword>
<name>A0AA88VIF7_9ASTE</name>
<dbReference type="PROSITE" id="PS51366">
    <property type="entry name" value="MI"/>
    <property type="match status" value="1"/>
</dbReference>
<feature type="domain" description="MI" evidence="5">
    <location>
        <begin position="1"/>
        <end position="119"/>
    </location>
</feature>
<protein>
    <recommendedName>
        <fullName evidence="5">MI domain-containing protein</fullName>
    </recommendedName>
</protein>
<keyword evidence="3" id="KW-0810">Translation regulation</keyword>
<evidence type="ECO:0000259" key="5">
    <source>
        <dbReference type="PROSITE" id="PS51366"/>
    </source>
</evidence>
<dbReference type="Proteomes" id="UP001188597">
    <property type="component" value="Unassembled WGS sequence"/>
</dbReference>
<dbReference type="GO" id="GO:0006417">
    <property type="term" value="P:regulation of translation"/>
    <property type="evidence" value="ECO:0007669"/>
    <property type="project" value="UniProtKB-KW"/>
</dbReference>
<evidence type="ECO:0000256" key="3">
    <source>
        <dbReference type="ARBA" id="ARBA00022845"/>
    </source>
</evidence>
<reference evidence="6" key="1">
    <citation type="submission" date="2022-12" db="EMBL/GenBank/DDBJ databases">
        <title>Draft genome assemblies for two species of Escallonia (Escalloniales).</title>
        <authorList>
            <person name="Chanderbali A."/>
            <person name="Dervinis C."/>
            <person name="Anghel I."/>
            <person name="Soltis D."/>
            <person name="Soltis P."/>
            <person name="Zapata F."/>
        </authorList>
    </citation>
    <scope>NUCLEOTIDE SEQUENCE</scope>
    <source>
        <strain evidence="6">UCBG64.0493</strain>
        <tissue evidence="6">Leaf</tissue>
    </source>
</reference>
<evidence type="ECO:0000256" key="2">
    <source>
        <dbReference type="ARBA" id="ARBA00022540"/>
    </source>
</evidence>
<accession>A0AA88VIF7</accession>
<gene>
    <name evidence="6" type="ORF">RJ639_015087</name>
</gene>
<evidence type="ECO:0000313" key="7">
    <source>
        <dbReference type="Proteomes" id="UP001188597"/>
    </source>
</evidence>